<feature type="transmembrane region" description="Helical" evidence="1">
    <location>
        <begin position="196"/>
        <end position="214"/>
    </location>
</feature>
<dbReference type="RefSeq" id="WP_027473428.1">
    <property type="nucleotide sequence ID" value="NZ_BAMD01000005.1"/>
</dbReference>
<feature type="transmembrane region" description="Helical" evidence="1">
    <location>
        <begin position="351"/>
        <end position="370"/>
    </location>
</feature>
<evidence type="ECO:0000313" key="3">
    <source>
        <dbReference type="Proteomes" id="UP000019402"/>
    </source>
</evidence>
<dbReference type="EMBL" id="BAMD01000005">
    <property type="protein sequence ID" value="GAF02039.1"/>
    <property type="molecule type" value="Genomic_DNA"/>
</dbReference>
<proteinExistence type="predicted"/>
<comment type="caution">
    <text evidence="2">The sequence shown here is derived from an EMBL/GenBank/DDBJ whole genome shotgun (WGS) entry which is preliminary data.</text>
</comment>
<keyword evidence="3" id="KW-1185">Reference proteome</keyword>
<evidence type="ECO:0008006" key="4">
    <source>
        <dbReference type="Google" id="ProtNLM"/>
    </source>
</evidence>
<protein>
    <recommendedName>
        <fullName evidence="4">Lipid A core-O-antigen ligase</fullName>
    </recommendedName>
</protein>
<gene>
    <name evidence="2" type="ORF">JCM21142_1665</name>
</gene>
<dbReference type="Proteomes" id="UP000019402">
    <property type="component" value="Unassembled WGS sequence"/>
</dbReference>
<feature type="transmembrane region" description="Helical" evidence="1">
    <location>
        <begin position="113"/>
        <end position="130"/>
    </location>
</feature>
<feature type="transmembrane region" description="Helical" evidence="1">
    <location>
        <begin position="170"/>
        <end position="189"/>
    </location>
</feature>
<accession>W7YHJ6</accession>
<feature type="transmembrane region" description="Helical" evidence="1">
    <location>
        <begin position="137"/>
        <end position="158"/>
    </location>
</feature>
<feature type="transmembrane region" description="Helical" evidence="1">
    <location>
        <begin position="244"/>
        <end position="266"/>
    </location>
</feature>
<feature type="transmembrane region" description="Helical" evidence="1">
    <location>
        <begin position="71"/>
        <end position="93"/>
    </location>
</feature>
<name>W7YHJ6_9BACT</name>
<dbReference type="AlphaFoldDB" id="W7YHJ6"/>
<keyword evidence="1" id="KW-1133">Transmembrane helix</keyword>
<keyword evidence="1" id="KW-0812">Transmembrane</keyword>
<feature type="transmembrane region" description="Helical" evidence="1">
    <location>
        <begin position="220"/>
        <end position="237"/>
    </location>
</feature>
<dbReference type="STRING" id="869213.GCA_000517085_04143"/>
<sequence length="396" mass="46406">MSGLLEKIIHFVKYCYLEIIVLSLFVVDACSFYVDRCIGLAEEDRFSFVFRAIVEVILILIICFKRLYNRYILCMFALVSFPLIWLLLASFFNGEYSYNTFNTFQIIKESNKYIFPVIVYWGFSVSESRYKLLIFELIYILSAVVVIFAFLLDIPLFYTYGLSRFGYKPMILAHNEITLFWMVGIIYYLKKVFETYSLLNLICCIIVTLGAFLLGTKGMLLFLLVLSFWLIIFVNRMSVLKKMFIIGFILVLCCLFFMYSGIFDFFNGIYKTDGFLYSLSSMRTELVSARVIPTIYNWRWYNYLIGGYFLKLPIAEMDLIDLFVFYGAIGFILYFILMFKTIFSFNKSNYLAWFFVIMYVVIGGMAGHFFTSGTNAVYLAVLCSFLQKDKEILNIK</sequence>
<dbReference type="eggNOG" id="ENOG5033089">
    <property type="taxonomic scope" value="Bacteria"/>
</dbReference>
<evidence type="ECO:0000256" key="1">
    <source>
        <dbReference type="SAM" id="Phobius"/>
    </source>
</evidence>
<evidence type="ECO:0000313" key="2">
    <source>
        <dbReference type="EMBL" id="GAF02039.1"/>
    </source>
</evidence>
<feature type="transmembrane region" description="Helical" evidence="1">
    <location>
        <begin position="12"/>
        <end position="34"/>
    </location>
</feature>
<keyword evidence="1" id="KW-0472">Membrane</keyword>
<dbReference type="OrthoDB" id="1120996at2"/>
<organism evidence="2 3">
    <name type="scientific">Saccharicrinis fermentans DSM 9555 = JCM 21142</name>
    <dbReference type="NCBI Taxonomy" id="869213"/>
    <lineage>
        <taxon>Bacteria</taxon>
        <taxon>Pseudomonadati</taxon>
        <taxon>Bacteroidota</taxon>
        <taxon>Bacteroidia</taxon>
        <taxon>Marinilabiliales</taxon>
        <taxon>Marinilabiliaceae</taxon>
        <taxon>Saccharicrinis</taxon>
    </lineage>
</organism>
<feature type="transmembrane region" description="Helical" evidence="1">
    <location>
        <begin position="46"/>
        <end position="64"/>
    </location>
</feature>
<feature type="transmembrane region" description="Helical" evidence="1">
    <location>
        <begin position="319"/>
        <end position="339"/>
    </location>
</feature>
<reference evidence="2 3" key="1">
    <citation type="journal article" date="2014" name="Genome Announc.">
        <title>Draft Genome Sequence of Cytophaga fermentans JCM 21142T, a Facultative Anaerobe Isolated from Marine Mud.</title>
        <authorList>
            <person name="Starns D."/>
            <person name="Oshima K."/>
            <person name="Suda W."/>
            <person name="Iino T."/>
            <person name="Yuki M."/>
            <person name="Inoue J."/>
            <person name="Kitamura K."/>
            <person name="Iida T."/>
            <person name="Darby A."/>
            <person name="Hattori M."/>
            <person name="Ohkuma M."/>
        </authorList>
    </citation>
    <scope>NUCLEOTIDE SEQUENCE [LARGE SCALE GENOMIC DNA]</scope>
    <source>
        <strain evidence="2 3">JCM 21142</strain>
    </source>
</reference>